<dbReference type="Proteomes" id="UP000524404">
    <property type="component" value="Unassembled WGS sequence"/>
</dbReference>
<reference evidence="6 7" key="1">
    <citation type="submission" date="2020-08" db="EMBL/GenBank/DDBJ databases">
        <title>Functional genomics of gut bacteria from endangered species of beetles.</title>
        <authorList>
            <person name="Carlos-Shanley C."/>
        </authorList>
    </citation>
    <scope>NUCLEOTIDE SEQUENCE [LARGE SCALE GENOMIC DNA]</scope>
    <source>
        <strain evidence="6 7">S00070</strain>
    </source>
</reference>
<evidence type="ECO:0000256" key="2">
    <source>
        <dbReference type="ARBA" id="ARBA00022692"/>
    </source>
</evidence>
<dbReference type="InterPro" id="IPR050739">
    <property type="entry name" value="MFP"/>
</dbReference>
<keyword evidence="3 5" id="KW-1133">Transmembrane helix</keyword>
<evidence type="ECO:0000256" key="4">
    <source>
        <dbReference type="ARBA" id="ARBA00023136"/>
    </source>
</evidence>
<dbReference type="GO" id="GO:0016020">
    <property type="term" value="C:membrane"/>
    <property type="evidence" value="ECO:0007669"/>
    <property type="project" value="UniProtKB-SubCell"/>
</dbReference>
<evidence type="ECO:0000256" key="5">
    <source>
        <dbReference type="SAM" id="Phobius"/>
    </source>
</evidence>
<dbReference type="Gene3D" id="2.40.50.100">
    <property type="match status" value="1"/>
</dbReference>
<dbReference type="PANTHER" id="PTHR30386:SF26">
    <property type="entry name" value="TRANSPORT PROTEIN COMB"/>
    <property type="match status" value="1"/>
</dbReference>
<accession>A0A841EGF3</accession>
<gene>
    <name evidence="6" type="ORF">HNP25_000865</name>
</gene>
<name>A0A841EGF3_9BACT</name>
<dbReference type="Gene3D" id="2.40.30.170">
    <property type="match status" value="1"/>
</dbReference>
<dbReference type="RefSeq" id="WP_184130804.1">
    <property type="nucleotide sequence ID" value="NZ_JACHKT010000004.1"/>
</dbReference>
<keyword evidence="7" id="KW-1185">Reference proteome</keyword>
<dbReference type="PRINTS" id="PR01490">
    <property type="entry name" value="RTXTOXIND"/>
</dbReference>
<protein>
    <submittedName>
        <fullName evidence="6">Multidrug resistance efflux pump</fullName>
    </submittedName>
</protein>
<evidence type="ECO:0000313" key="6">
    <source>
        <dbReference type="EMBL" id="MBB6002215.1"/>
    </source>
</evidence>
<dbReference type="PANTHER" id="PTHR30386">
    <property type="entry name" value="MEMBRANE FUSION SUBUNIT OF EMRAB-TOLC MULTIDRUG EFFLUX PUMP"/>
    <property type="match status" value="1"/>
</dbReference>
<dbReference type="AlphaFoldDB" id="A0A841EGF3"/>
<comment type="caution">
    <text evidence="6">The sequence shown here is derived from an EMBL/GenBank/DDBJ whole genome shotgun (WGS) entry which is preliminary data.</text>
</comment>
<evidence type="ECO:0000256" key="1">
    <source>
        <dbReference type="ARBA" id="ARBA00004167"/>
    </source>
</evidence>
<evidence type="ECO:0000256" key="3">
    <source>
        <dbReference type="ARBA" id="ARBA00022989"/>
    </source>
</evidence>
<proteinExistence type="predicted"/>
<keyword evidence="2 5" id="KW-0812">Transmembrane</keyword>
<sequence>MEINIKDIKPPTVYLNGSQPQKADPPRPKLELRSEEVNEILSKRPASIIRYGLTIIALLGILGLVASWYIKYPEIIKGNVMITTEIPPLKVIPKVSGRLQRLLVKPNQLVKQGDFIAEIENTTRLENLPILQTLSQQLKMYLQNTSLKVVFPSNTFTFGDLQIEYNNLLKNYQESERLLGDAIYLQRKNILIQQINDYKKLVIINQRQVEINKEEFSNVETKYVADKKLYQDKVYGKLEFLAFENTFLQKKKDNENYAKVLVENSLTLSERQKQLVELDFEYLQKTRTYRDNIQQSIQNIDNLLANWQQNYVITAPSNGSLSFLKNLTENQMIRAGDTLLAVLPQQQAIVAFANVSAQSFGKVKIGQQVIIKLVNYPFEEYGSLSGNIQEIESTPMGNQYRIKIKLPTGLKTNYDKILPFRTEMEGSLEIITEDLRLLERTFYGLRKILNQR</sequence>
<organism evidence="6 7">
    <name type="scientific">Arcicella rosea</name>
    <dbReference type="NCBI Taxonomy" id="502909"/>
    <lineage>
        <taxon>Bacteria</taxon>
        <taxon>Pseudomonadati</taxon>
        <taxon>Bacteroidota</taxon>
        <taxon>Cytophagia</taxon>
        <taxon>Cytophagales</taxon>
        <taxon>Flectobacillaceae</taxon>
        <taxon>Arcicella</taxon>
    </lineage>
</organism>
<comment type="subcellular location">
    <subcellularLocation>
        <location evidence="1">Membrane</location>
        <topology evidence="1">Single-pass membrane protein</topology>
    </subcellularLocation>
</comment>
<evidence type="ECO:0000313" key="7">
    <source>
        <dbReference type="Proteomes" id="UP000524404"/>
    </source>
</evidence>
<feature type="transmembrane region" description="Helical" evidence="5">
    <location>
        <begin position="48"/>
        <end position="70"/>
    </location>
</feature>
<dbReference type="EMBL" id="JACHKT010000004">
    <property type="protein sequence ID" value="MBB6002215.1"/>
    <property type="molecule type" value="Genomic_DNA"/>
</dbReference>
<keyword evidence="4 5" id="KW-0472">Membrane</keyword>